<dbReference type="SUPFAM" id="SSF56436">
    <property type="entry name" value="C-type lectin-like"/>
    <property type="match status" value="1"/>
</dbReference>
<protein>
    <submittedName>
        <fullName evidence="2">IPT/TIG domain-containing protein</fullName>
    </submittedName>
</protein>
<evidence type="ECO:0000313" key="1">
    <source>
        <dbReference type="Proteomes" id="UP000095280"/>
    </source>
</evidence>
<dbReference type="Proteomes" id="UP000095280">
    <property type="component" value="Unplaced"/>
</dbReference>
<dbReference type="AlphaFoldDB" id="A0A1I8HIB4"/>
<keyword evidence="1" id="KW-1185">Reference proteome</keyword>
<evidence type="ECO:0000313" key="2">
    <source>
        <dbReference type="WBParaSite" id="maker-uti_cns_0006461-snap-gene-0.3-mRNA-1"/>
    </source>
</evidence>
<dbReference type="CDD" id="cd00037">
    <property type="entry name" value="CLECT"/>
    <property type="match status" value="1"/>
</dbReference>
<sequence>FHSSLGAVRHRSVRRRTSLALFPTGQRLLRPAGGGAPRNRSFAIASCSAISARLPETDSQAAIDGLRLTLNGMGFGGDELWLGGDNSSGSFAWINTSKPIANSLWLPGFGPNNNSVSISGGTACVSYKIQLASTGDAVWIQRSGIAIANCNAAFATVCEKPVPKCDPSAISGYNPGTMTATNVTNNKAYYNLFNIGLESSLRCLPGFFRERDSPTATVATPTLSSSGQSVNTMLCGYNMSGSAYSPVVLQGFVEQC</sequence>
<proteinExistence type="predicted"/>
<dbReference type="Gene3D" id="3.10.100.10">
    <property type="entry name" value="Mannose-Binding Protein A, subunit A"/>
    <property type="match status" value="1"/>
</dbReference>
<accession>A0A1I8HIB4</accession>
<organism evidence="1 2">
    <name type="scientific">Macrostomum lignano</name>
    <dbReference type="NCBI Taxonomy" id="282301"/>
    <lineage>
        <taxon>Eukaryota</taxon>
        <taxon>Metazoa</taxon>
        <taxon>Spiralia</taxon>
        <taxon>Lophotrochozoa</taxon>
        <taxon>Platyhelminthes</taxon>
        <taxon>Rhabditophora</taxon>
        <taxon>Macrostomorpha</taxon>
        <taxon>Macrostomida</taxon>
        <taxon>Macrostomidae</taxon>
        <taxon>Macrostomum</taxon>
    </lineage>
</organism>
<name>A0A1I8HIB4_9PLAT</name>
<reference evidence="2" key="1">
    <citation type="submission" date="2016-11" db="UniProtKB">
        <authorList>
            <consortium name="WormBaseParasite"/>
        </authorList>
    </citation>
    <scope>IDENTIFICATION</scope>
</reference>
<dbReference type="InterPro" id="IPR016186">
    <property type="entry name" value="C-type_lectin-like/link_sf"/>
</dbReference>
<dbReference type="InterPro" id="IPR016187">
    <property type="entry name" value="CTDL_fold"/>
</dbReference>
<dbReference type="WBParaSite" id="maker-uti_cns_0006461-snap-gene-0.3-mRNA-1">
    <property type="protein sequence ID" value="maker-uti_cns_0006461-snap-gene-0.3-mRNA-1"/>
    <property type="gene ID" value="maker-uti_cns_0006461-snap-gene-0.3"/>
</dbReference>